<gene>
    <name evidence="7" type="ORF">Adt_06746</name>
</gene>
<dbReference type="Pfam" id="PF10250">
    <property type="entry name" value="O-FucT"/>
    <property type="match status" value="1"/>
</dbReference>
<comment type="caution">
    <text evidence="7">The sequence shown here is derived from an EMBL/GenBank/DDBJ whole genome shotgun (WGS) entry which is preliminary data.</text>
</comment>
<keyword evidence="8" id="KW-1185">Reference proteome</keyword>
<evidence type="ECO:0000256" key="3">
    <source>
        <dbReference type="ARBA" id="ARBA00022679"/>
    </source>
</evidence>
<proteinExistence type="inferred from homology"/>
<evidence type="ECO:0000313" key="7">
    <source>
        <dbReference type="EMBL" id="KAL2533395.1"/>
    </source>
</evidence>
<dbReference type="Gene3D" id="3.40.50.11350">
    <property type="match status" value="1"/>
</dbReference>
<evidence type="ECO:0000256" key="4">
    <source>
        <dbReference type="ARBA" id="ARBA00023253"/>
    </source>
</evidence>
<accession>A0ABD1V7S5</accession>
<evidence type="ECO:0000256" key="1">
    <source>
        <dbReference type="ARBA" id="ARBA00007737"/>
    </source>
</evidence>
<evidence type="ECO:0000256" key="2">
    <source>
        <dbReference type="ARBA" id="ARBA00022676"/>
    </source>
</evidence>
<evidence type="ECO:0000256" key="6">
    <source>
        <dbReference type="ARBA" id="ARBA00030350"/>
    </source>
</evidence>
<evidence type="ECO:0000256" key="5">
    <source>
        <dbReference type="ARBA" id="ARBA00023277"/>
    </source>
</evidence>
<keyword evidence="2" id="KW-0328">Glycosyltransferase</keyword>
<dbReference type="PANTHER" id="PTHR31288:SF5">
    <property type="entry name" value="PROTEIN MANNAN SYNTHESIS-RELATED 1"/>
    <property type="match status" value="1"/>
</dbReference>
<reference evidence="8" key="1">
    <citation type="submission" date="2024-07" db="EMBL/GenBank/DDBJ databases">
        <title>Two chromosome-level genome assemblies of Korean endemic species Abeliophyllum distichum and Forsythia ovata (Oleaceae).</title>
        <authorList>
            <person name="Jang H."/>
        </authorList>
    </citation>
    <scope>NUCLEOTIDE SEQUENCE [LARGE SCALE GENOMIC DNA]</scope>
</reference>
<protein>
    <recommendedName>
        <fullName evidence="6">O-fucosyltransferase family protein</fullName>
    </recommendedName>
</protein>
<organism evidence="7 8">
    <name type="scientific">Abeliophyllum distichum</name>
    <dbReference type="NCBI Taxonomy" id="126358"/>
    <lineage>
        <taxon>Eukaryota</taxon>
        <taxon>Viridiplantae</taxon>
        <taxon>Streptophyta</taxon>
        <taxon>Embryophyta</taxon>
        <taxon>Tracheophyta</taxon>
        <taxon>Spermatophyta</taxon>
        <taxon>Magnoliopsida</taxon>
        <taxon>eudicotyledons</taxon>
        <taxon>Gunneridae</taxon>
        <taxon>Pentapetalae</taxon>
        <taxon>asterids</taxon>
        <taxon>lamiids</taxon>
        <taxon>Lamiales</taxon>
        <taxon>Oleaceae</taxon>
        <taxon>Forsythieae</taxon>
        <taxon>Abeliophyllum</taxon>
    </lineage>
</organism>
<evidence type="ECO:0000313" key="8">
    <source>
        <dbReference type="Proteomes" id="UP001604336"/>
    </source>
</evidence>
<dbReference type="InterPro" id="IPR019378">
    <property type="entry name" value="GDP-Fuc_O-FucTrfase"/>
</dbReference>
<keyword evidence="4" id="KW-0294">Fucose metabolism</keyword>
<dbReference type="GO" id="GO:0016757">
    <property type="term" value="F:glycosyltransferase activity"/>
    <property type="evidence" value="ECO:0007669"/>
    <property type="project" value="UniProtKB-KW"/>
</dbReference>
<comment type="similarity">
    <text evidence="1">Belongs to the glycosyltransferase GT106 family.</text>
</comment>
<dbReference type="AlphaFoldDB" id="A0ABD1V7S5"/>
<dbReference type="EMBL" id="JBFOLK010000002">
    <property type="protein sequence ID" value="KAL2533395.1"/>
    <property type="molecule type" value="Genomic_DNA"/>
</dbReference>
<sequence>MAVDLRQVMAAILTFSMFIMLGNMVKRDHIDPFLESVQSSQSIDQYNASKAKGVILTEISYGPWKGQNEVRRPCWEIPSFKGKQSSRYVYIFLSNGPEYHASQIANAVVVARHLGATLLLPDIRGTKLGEKRDFGEIYDVKKFVASLNGVVQVAEVKPAEVSSMKFTAVRVPDRVSEDFITSKIEPIFRTKRYLRLVTYFDSLSMAKSKETMHSNAYQCLATFGSLKLQAELQELVDSMVGTLRSMSQTTGGHFVAVDLRVDMLGKKRCQENVAASKLCYNAEEIGEFLKKIGFHKETTIYLTQTGWHSRLDALRNIFPNTFTKDAIVPADERAKFMGSEGREYEQFVDFSICTQGDVFVPAYPSRFYASVAGNKIASGKTQIFVPAEKTSEMASDYLSPSRADQGIWAKTGRREIGGRAAINLAQPRSGRGRALSVDRIATMLTTDDFKELPNVGRRKLSNFCKILTTFYMSVHFPIQI</sequence>
<dbReference type="PANTHER" id="PTHR31288">
    <property type="entry name" value="O-FUCOSYLTRANSFERASE FAMILY PROTEIN"/>
    <property type="match status" value="1"/>
</dbReference>
<keyword evidence="5" id="KW-0119">Carbohydrate metabolism</keyword>
<dbReference type="GO" id="GO:0006004">
    <property type="term" value="P:fucose metabolic process"/>
    <property type="evidence" value="ECO:0007669"/>
    <property type="project" value="UniProtKB-KW"/>
</dbReference>
<dbReference type="Proteomes" id="UP001604336">
    <property type="component" value="Unassembled WGS sequence"/>
</dbReference>
<dbReference type="InterPro" id="IPR024709">
    <property type="entry name" value="FucosylTrfase_pln"/>
</dbReference>
<keyword evidence="3" id="KW-0808">Transferase</keyword>
<name>A0ABD1V7S5_9LAMI</name>